<dbReference type="SUPFAM" id="SSF50249">
    <property type="entry name" value="Nucleic acid-binding proteins"/>
    <property type="match status" value="1"/>
</dbReference>
<evidence type="ECO:0000313" key="3">
    <source>
        <dbReference type="EMBL" id="PRY36318.1"/>
    </source>
</evidence>
<dbReference type="OrthoDB" id="9809878at2"/>
<dbReference type="Gene3D" id="2.40.50.140">
    <property type="entry name" value="Nucleic acid-binding proteins"/>
    <property type="match status" value="1"/>
</dbReference>
<dbReference type="EMBL" id="PVTF01000012">
    <property type="protein sequence ID" value="PRY36318.1"/>
    <property type="molecule type" value="Genomic_DNA"/>
</dbReference>
<name>A0A2T0SSE3_9PSEU</name>
<dbReference type="Proteomes" id="UP000239494">
    <property type="component" value="Unassembled WGS sequence"/>
</dbReference>
<keyword evidence="4" id="KW-1185">Reference proteome</keyword>
<evidence type="ECO:0000256" key="2">
    <source>
        <dbReference type="PROSITE-ProRule" id="PRU00252"/>
    </source>
</evidence>
<gene>
    <name evidence="3" type="ORF">CLV43_112245</name>
</gene>
<sequence length="150" mass="16544">MGWNETAITVTGTVVSEVTHKRLASGFSRAAFRVLSVERRYNSDLGEYVDGDKLFLNVTCWRQLADGVGRALVKGDPVVVTGKLRNRDYDLDGERRNISEIEATAVGPNLRWAKVEIEHVGPAAAEVPVPGIVAPRKEDERAREVVDVPF</sequence>
<comment type="caution">
    <text evidence="3">The sequence shown here is derived from an EMBL/GenBank/DDBJ whole genome shotgun (WGS) entry which is preliminary data.</text>
</comment>
<accession>A0A2T0SSE3</accession>
<protein>
    <submittedName>
        <fullName evidence="3">Single-stranded DNA-binding protein</fullName>
    </submittedName>
</protein>
<evidence type="ECO:0000256" key="1">
    <source>
        <dbReference type="ARBA" id="ARBA00023125"/>
    </source>
</evidence>
<dbReference type="AlphaFoldDB" id="A0A2T0SSE3"/>
<keyword evidence="1 2" id="KW-0238">DNA-binding</keyword>
<evidence type="ECO:0000313" key="4">
    <source>
        <dbReference type="Proteomes" id="UP000239494"/>
    </source>
</evidence>
<dbReference type="InterPro" id="IPR000424">
    <property type="entry name" value="Primosome_PriB/ssb"/>
</dbReference>
<organism evidence="3 4">
    <name type="scientific">Umezawaea tangerina</name>
    <dbReference type="NCBI Taxonomy" id="84725"/>
    <lineage>
        <taxon>Bacteria</taxon>
        <taxon>Bacillati</taxon>
        <taxon>Actinomycetota</taxon>
        <taxon>Actinomycetes</taxon>
        <taxon>Pseudonocardiales</taxon>
        <taxon>Pseudonocardiaceae</taxon>
        <taxon>Umezawaea</taxon>
    </lineage>
</organism>
<dbReference type="Pfam" id="PF00436">
    <property type="entry name" value="SSB"/>
    <property type="match status" value="1"/>
</dbReference>
<dbReference type="RefSeq" id="WP_106192872.1">
    <property type="nucleotide sequence ID" value="NZ_PVTF01000012.1"/>
</dbReference>
<dbReference type="CDD" id="cd04496">
    <property type="entry name" value="SSB_OBF"/>
    <property type="match status" value="1"/>
</dbReference>
<dbReference type="InterPro" id="IPR012340">
    <property type="entry name" value="NA-bd_OB-fold"/>
</dbReference>
<proteinExistence type="predicted"/>
<dbReference type="PROSITE" id="PS50935">
    <property type="entry name" value="SSB"/>
    <property type="match status" value="1"/>
</dbReference>
<reference evidence="3 4" key="1">
    <citation type="submission" date="2018-03" db="EMBL/GenBank/DDBJ databases">
        <title>Genomic Encyclopedia of Archaeal and Bacterial Type Strains, Phase II (KMG-II): from individual species to whole genera.</title>
        <authorList>
            <person name="Goeker M."/>
        </authorList>
    </citation>
    <scope>NUCLEOTIDE SEQUENCE [LARGE SCALE GENOMIC DNA]</scope>
    <source>
        <strain evidence="3 4">DSM 44720</strain>
    </source>
</reference>
<dbReference type="GO" id="GO:0003697">
    <property type="term" value="F:single-stranded DNA binding"/>
    <property type="evidence" value="ECO:0007669"/>
    <property type="project" value="InterPro"/>
</dbReference>